<keyword evidence="2" id="KW-0813">Transport</keyword>
<evidence type="ECO:0000313" key="9">
    <source>
        <dbReference type="EMBL" id="TIC59460.1"/>
    </source>
</evidence>
<dbReference type="GO" id="GO:0008506">
    <property type="term" value="F:sucrose:proton symporter activity"/>
    <property type="evidence" value="ECO:0007669"/>
    <property type="project" value="TreeGrafter"/>
</dbReference>
<feature type="region of interest" description="Disordered" evidence="6">
    <location>
        <begin position="1"/>
        <end position="20"/>
    </location>
</feature>
<evidence type="ECO:0000256" key="1">
    <source>
        <dbReference type="ARBA" id="ARBA00004141"/>
    </source>
</evidence>
<dbReference type="GO" id="GO:0005886">
    <property type="term" value="C:plasma membrane"/>
    <property type="evidence" value="ECO:0007669"/>
    <property type="project" value="TreeGrafter"/>
</dbReference>
<sequence length="571" mass="62592">MNNDYSTQHIEQSWEGQPKVKGPKWLHKPLLTLSLLGLQTVWSIELGFASPYLQSLGLSKAATALVFVAGPLSGLIMQPIIGAFADHSTSKYGRRRPYIISATFISALSILLLGYTRHVASVFTSLNTKAVSLTFSFDSLLTTTKNDDLTIILAVVAVYFIDFSINAVQAADRALIVDILPSFEQEGANAWAGRMIGIGSCMGFFVGNIDLTRYFSILGDTQLEILSSLTSAFMIFTHLLTCYAVSERVLISDHGRASITKVFKTLFTAKPPPRVRKLCIIQFFASMGWFPIMFWSTSYIGELYLDDTNLGDADSRTADEATRIGTRAMLFQAIVSLTTAIILPTIIQPLVKQSPIEKESQNPVSRYVKRIIPSSLLDLSSVWTFSHILFAITIFSTIFTSSYIASSVLIAIVGFTWALAMWAPFTLVGESILLDAKNGEGDYTAISRQDVEREVLFDENINSSTEHLHPPLPQQAPPNAVDPTSSSQAGIMLGILNVSMVIPQFLITGVASIIFSIMEPKKNDFEKKSASADFDNTNARGIGIVMRIGACAALIAGILSWRFTKDRLSQS</sequence>
<comment type="subcellular location">
    <subcellularLocation>
        <location evidence="1">Membrane</location>
        <topology evidence="1">Multi-pass membrane protein</topology>
    </subcellularLocation>
</comment>
<feature type="transmembrane region" description="Helical" evidence="7">
    <location>
        <begin position="61"/>
        <end position="85"/>
    </location>
</feature>
<evidence type="ECO:0000256" key="4">
    <source>
        <dbReference type="ARBA" id="ARBA00022989"/>
    </source>
</evidence>
<dbReference type="OrthoDB" id="28755at2759"/>
<feature type="transmembrane region" description="Helical" evidence="7">
    <location>
        <begin position="30"/>
        <end position="49"/>
    </location>
</feature>
<dbReference type="SUPFAM" id="SSF103473">
    <property type="entry name" value="MFS general substrate transporter"/>
    <property type="match status" value="1"/>
</dbReference>
<dbReference type="Proteomes" id="UP000309601">
    <property type="component" value="Unassembled WGS sequence"/>
</dbReference>
<dbReference type="EMBL" id="SPRW01000029">
    <property type="protein sequence ID" value="TIC64262.1"/>
    <property type="molecule type" value="Genomic_DNA"/>
</dbReference>
<dbReference type="Proteomes" id="UP000305362">
    <property type="component" value="Unassembled WGS sequence"/>
</dbReference>
<feature type="transmembrane region" description="Helical" evidence="7">
    <location>
        <begin position="278"/>
        <end position="300"/>
    </location>
</feature>
<organism evidence="8 13">
    <name type="scientific">Wallemia mellicola</name>
    <dbReference type="NCBI Taxonomy" id="1708541"/>
    <lineage>
        <taxon>Eukaryota</taxon>
        <taxon>Fungi</taxon>
        <taxon>Dikarya</taxon>
        <taxon>Basidiomycota</taxon>
        <taxon>Wallemiomycotina</taxon>
        <taxon>Wallemiomycetes</taxon>
        <taxon>Wallemiales</taxon>
        <taxon>Wallemiaceae</taxon>
        <taxon>Wallemia</taxon>
    </lineage>
</organism>
<evidence type="ECO:0000256" key="6">
    <source>
        <dbReference type="SAM" id="MobiDB-lite"/>
    </source>
</evidence>
<comment type="caution">
    <text evidence="8">The sequence shown here is derived from an EMBL/GenBank/DDBJ whole genome shotgun (WGS) entry which is preliminary data.</text>
</comment>
<feature type="transmembrane region" description="Helical" evidence="7">
    <location>
        <begin position="495"/>
        <end position="518"/>
    </location>
</feature>
<evidence type="ECO:0000256" key="7">
    <source>
        <dbReference type="SAM" id="Phobius"/>
    </source>
</evidence>
<name>A0A4T0M5M9_9BASI</name>
<dbReference type="PANTHER" id="PTHR19432">
    <property type="entry name" value="SUGAR TRANSPORTER"/>
    <property type="match status" value="1"/>
</dbReference>
<dbReference type="EMBL" id="SPRC01000029">
    <property type="protein sequence ID" value="TIB78071.1"/>
    <property type="molecule type" value="Genomic_DNA"/>
</dbReference>
<evidence type="ECO:0000313" key="12">
    <source>
        <dbReference type="Proteomes" id="UP000309601"/>
    </source>
</evidence>
<keyword evidence="4 7" id="KW-1133">Transmembrane helix</keyword>
<dbReference type="Gene3D" id="1.20.1250.20">
    <property type="entry name" value="MFS general substrate transporter like domains"/>
    <property type="match status" value="1"/>
</dbReference>
<evidence type="ECO:0000313" key="11">
    <source>
        <dbReference type="Proteomes" id="UP000305362"/>
    </source>
</evidence>
<dbReference type="PANTHER" id="PTHR19432:SF91">
    <property type="entry name" value="GENERAL ALPHA-GLUCOSIDE PERMEASE"/>
    <property type="match status" value="1"/>
</dbReference>
<evidence type="ECO:0000313" key="13">
    <source>
        <dbReference type="Proteomes" id="UP000310685"/>
    </source>
</evidence>
<gene>
    <name evidence="10" type="ORF">E3Q02_02723</name>
    <name evidence="9" type="ORF">E3Q03_03819</name>
    <name evidence="8" type="ORF">E3Q22_02807</name>
</gene>
<feature type="transmembrane region" description="Helical" evidence="7">
    <location>
        <begin position="149"/>
        <end position="168"/>
    </location>
</feature>
<dbReference type="Pfam" id="PF13347">
    <property type="entry name" value="MFS_2"/>
    <property type="match status" value="1"/>
</dbReference>
<dbReference type="InterPro" id="IPR036259">
    <property type="entry name" value="MFS_trans_sf"/>
</dbReference>
<keyword evidence="3 7" id="KW-0812">Transmembrane</keyword>
<keyword evidence="5 7" id="KW-0472">Membrane</keyword>
<protein>
    <submittedName>
        <fullName evidence="8">MFS general substrate transporter</fullName>
    </submittedName>
</protein>
<feature type="transmembrane region" description="Helical" evidence="7">
    <location>
        <begin position="97"/>
        <end position="116"/>
    </location>
</feature>
<feature type="transmembrane region" description="Helical" evidence="7">
    <location>
        <begin position="329"/>
        <end position="351"/>
    </location>
</feature>
<evidence type="ECO:0000256" key="3">
    <source>
        <dbReference type="ARBA" id="ARBA00022692"/>
    </source>
</evidence>
<proteinExistence type="predicted"/>
<accession>A0A4T0M5M9</accession>
<reference evidence="11 12" key="1">
    <citation type="submission" date="2019-03" db="EMBL/GenBank/DDBJ databases">
        <title>Sequencing 25 genomes of Wallemia mellicola.</title>
        <authorList>
            <person name="Gostincar C."/>
        </authorList>
    </citation>
    <scope>NUCLEOTIDE SEQUENCE [LARGE SCALE GENOMIC DNA]</scope>
    <source>
        <strain evidence="10 12">EXF-1274</strain>
        <strain evidence="9 11">EXF-1277</strain>
        <strain evidence="8 13">EXF-6152</strain>
    </source>
</reference>
<feature type="compositionally biased region" description="Polar residues" evidence="6">
    <location>
        <begin position="1"/>
        <end position="15"/>
    </location>
</feature>
<feature type="transmembrane region" description="Helical" evidence="7">
    <location>
        <begin position="376"/>
        <end position="398"/>
    </location>
</feature>
<evidence type="ECO:0000313" key="8">
    <source>
        <dbReference type="EMBL" id="TIB78071.1"/>
    </source>
</evidence>
<evidence type="ECO:0000256" key="2">
    <source>
        <dbReference type="ARBA" id="ARBA00022448"/>
    </source>
</evidence>
<evidence type="ECO:0000313" key="10">
    <source>
        <dbReference type="EMBL" id="TIC64262.1"/>
    </source>
</evidence>
<dbReference type="AlphaFoldDB" id="A0A4T0M5M9"/>
<feature type="transmembrane region" description="Helical" evidence="7">
    <location>
        <begin position="404"/>
        <end position="428"/>
    </location>
</feature>
<evidence type="ECO:0000256" key="5">
    <source>
        <dbReference type="ARBA" id="ARBA00023136"/>
    </source>
</evidence>
<dbReference type="Proteomes" id="UP000310685">
    <property type="component" value="Unassembled WGS sequence"/>
</dbReference>
<feature type="transmembrane region" description="Helical" evidence="7">
    <location>
        <begin position="538"/>
        <end position="561"/>
    </location>
</feature>
<dbReference type="EMBL" id="SPRV01000062">
    <property type="protein sequence ID" value="TIC59460.1"/>
    <property type="molecule type" value="Genomic_DNA"/>
</dbReference>